<comment type="subcellular location">
    <subcellularLocation>
        <location evidence="1">Cell envelope</location>
    </subcellularLocation>
</comment>
<dbReference type="PANTHER" id="PTHR43649">
    <property type="entry name" value="ARABINOSE-BINDING PROTEIN-RELATED"/>
    <property type="match status" value="1"/>
</dbReference>
<keyword evidence="4 6" id="KW-0732">Signal</keyword>
<proteinExistence type="inferred from homology"/>
<dbReference type="PANTHER" id="PTHR43649:SF31">
    <property type="entry name" value="SN-GLYCEROL-3-PHOSPHATE-BINDING PERIPLASMIC PROTEIN UGPB"/>
    <property type="match status" value="1"/>
</dbReference>
<sequence length="446" mass="48952">MKKFLLLILASVLAVGLVACGNASKKDDAAKSNDKQESAADIPEKLDKPVEIEFWHAMTGGLEETLKEMTDEFNKSQDKITVKLVSQGSYDDLSKKLMASAKAKTSPVMSQAYEDWMTQYVENDLITDLTPYIEDKNHGWTKEELDDIVEVFRDANTWDNKMYGVPFNKSTEVLYYNTDMLKDKGLDVPTNWDEYKKAAAALTTNEGGKKVIGLGLENSIGLSFPTYVRQAGGTTISEDLKSVTFDTPESKDALTFLHDMVTEGTARLAGEDGFMSGPFGRGDVALYVGSSAGIGFVGAEAEGKINWDVAPLPKGKEAATAFQGTNLVMYNSATPEEKLAAWEYMKFLASPEQTVHWAKNTGYVPVRTSALDLPEWKDYVKENPEYGVAASQFDAGYYDPHIKGKSGINEALKKEIQAVLLKQKDVDKGLADLQSTAQSAVDKANK</sequence>
<comment type="caution">
    <text evidence="7">The sequence shown here is derived from an EMBL/GenBank/DDBJ whole genome shotgun (WGS) entry which is preliminary data.</text>
</comment>
<dbReference type="PROSITE" id="PS51257">
    <property type="entry name" value="PROKAR_LIPOPROTEIN"/>
    <property type="match status" value="1"/>
</dbReference>
<evidence type="ECO:0000256" key="6">
    <source>
        <dbReference type="SAM" id="SignalP"/>
    </source>
</evidence>
<protein>
    <submittedName>
        <fullName evidence="7">ABC transporter substrate-binding protein</fullName>
    </submittedName>
</protein>
<keyword evidence="8" id="KW-1185">Reference proteome</keyword>
<dbReference type="EMBL" id="JAWDIQ010000002">
    <property type="protein sequence ID" value="MDY0409106.1"/>
    <property type="molecule type" value="Genomic_DNA"/>
</dbReference>
<evidence type="ECO:0000313" key="7">
    <source>
        <dbReference type="EMBL" id="MDY0409106.1"/>
    </source>
</evidence>
<dbReference type="Pfam" id="PF13416">
    <property type="entry name" value="SBP_bac_8"/>
    <property type="match status" value="1"/>
</dbReference>
<dbReference type="Proteomes" id="UP001275315">
    <property type="component" value="Unassembled WGS sequence"/>
</dbReference>
<gene>
    <name evidence="7" type="ORF">RWD45_11710</name>
</gene>
<evidence type="ECO:0000313" key="8">
    <source>
        <dbReference type="Proteomes" id="UP001275315"/>
    </source>
</evidence>
<keyword evidence="5" id="KW-0574">Periplasm</keyword>
<evidence type="ECO:0000256" key="2">
    <source>
        <dbReference type="ARBA" id="ARBA00008520"/>
    </source>
</evidence>
<name>A0ABU5CTB0_9BACI</name>
<accession>A0ABU5CTB0</accession>
<dbReference type="RefSeq" id="WP_320379920.1">
    <property type="nucleotide sequence ID" value="NZ_JAWDIQ010000002.1"/>
</dbReference>
<feature type="chain" id="PRO_5045844085" evidence="6">
    <location>
        <begin position="26"/>
        <end position="446"/>
    </location>
</feature>
<evidence type="ECO:0000256" key="1">
    <source>
        <dbReference type="ARBA" id="ARBA00004196"/>
    </source>
</evidence>
<dbReference type="CDD" id="cd14748">
    <property type="entry name" value="PBP2_UgpB"/>
    <property type="match status" value="1"/>
</dbReference>
<comment type="similarity">
    <text evidence="2">Belongs to the bacterial solute-binding protein 1 family.</text>
</comment>
<organism evidence="7 8">
    <name type="scientific">Paracerasibacillus soli</name>
    <dbReference type="NCBI Taxonomy" id="480284"/>
    <lineage>
        <taxon>Bacteria</taxon>
        <taxon>Bacillati</taxon>
        <taxon>Bacillota</taxon>
        <taxon>Bacilli</taxon>
        <taxon>Bacillales</taxon>
        <taxon>Bacillaceae</taxon>
        <taxon>Paracerasibacillus</taxon>
    </lineage>
</organism>
<dbReference type="PROSITE" id="PS01037">
    <property type="entry name" value="SBP_BACTERIAL_1"/>
    <property type="match status" value="1"/>
</dbReference>
<dbReference type="InterPro" id="IPR006061">
    <property type="entry name" value="SBP_1_CS"/>
</dbReference>
<evidence type="ECO:0000256" key="5">
    <source>
        <dbReference type="ARBA" id="ARBA00022764"/>
    </source>
</evidence>
<feature type="signal peptide" evidence="6">
    <location>
        <begin position="1"/>
        <end position="25"/>
    </location>
</feature>
<dbReference type="Gene3D" id="3.40.190.10">
    <property type="entry name" value="Periplasmic binding protein-like II"/>
    <property type="match status" value="2"/>
</dbReference>
<dbReference type="InterPro" id="IPR006059">
    <property type="entry name" value="SBP"/>
</dbReference>
<dbReference type="InterPro" id="IPR050490">
    <property type="entry name" value="Bact_solute-bd_prot1"/>
</dbReference>
<reference evidence="7 8" key="1">
    <citation type="submission" date="2023-10" db="EMBL/GenBank/DDBJ databases">
        <title>Virgibacillus soli CC-YMP-6 genome.</title>
        <authorList>
            <person name="Miliotis G."/>
            <person name="Sengupta P."/>
            <person name="Hameed A."/>
            <person name="Chuvochina M."/>
            <person name="Mcdonagh F."/>
            <person name="Simpson A.C."/>
            <person name="Singh N.K."/>
            <person name="Rekha P.D."/>
            <person name="Raman K."/>
            <person name="Hugenholtz P."/>
            <person name="Venkateswaran K."/>
        </authorList>
    </citation>
    <scope>NUCLEOTIDE SEQUENCE [LARGE SCALE GENOMIC DNA]</scope>
    <source>
        <strain evidence="7 8">CC-YMP-6</strain>
    </source>
</reference>
<evidence type="ECO:0000256" key="3">
    <source>
        <dbReference type="ARBA" id="ARBA00022448"/>
    </source>
</evidence>
<dbReference type="SUPFAM" id="SSF53850">
    <property type="entry name" value="Periplasmic binding protein-like II"/>
    <property type="match status" value="1"/>
</dbReference>
<keyword evidence="3" id="KW-0813">Transport</keyword>
<evidence type="ECO:0000256" key="4">
    <source>
        <dbReference type="ARBA" id="ARBA00022729"/>
    </source>
</evidence>